<evidence type="ECO:0000256" key="2">
    <source>
        <dbReference type="ARBA" id="ARBA00022603"/>
    </source>
</evidence>
<dbReference type="Gene3D" id="3.40.50.150">
    <property type="entry name" value="Vaccinia Virus protein VP39"/>
    <property type="match status" value="1"/>
</dbReference>
<dbReference type="PROSITE" id="PS00092">
    <property type="entry name" value="N6_MTASE"/>
    <property type="match status" value="1"/>
</dbReference>
<evidence type="ECO:0000313" key="8">
    <source>
        <dbReference type="Proteomes" id="UP000314285"/>
    </source>
</evidence>
<dbReference type="InterPro" id="IPR050953">
    <property type="entry name" value="N4_N6_ade-DNA_methylase"/>
</dbReference>
<dbReference type="RefSeq" id="WP_034675164.1">
    <property type="nucleotide sequence ID" value="NZ_CP027365.1"/>
</dbReference>
<proteinExistence type="predicted"/>
<dbReference type="GO" id="GO:0009007">
    <property type="term" value="F:site-specific DNA-methyltransferase (adenine-specific) activity"/>
    <property type="evidence" value="ECO:0007669"/>
    <property type="project" value="UniProtKB-EC"/>
</dbReference>
<keyword evidence="4" id="KW-0949">S-adenosyl-L-methionine</keyword>
<dbReference type="AlphaFoldDB" id="A0A8H2PS80"/>
<dbReference type="EC" id="2.1.1.72" evidence="1"/>
<dbReference type="GO" id="GO:0032259">
    <property type="term" value="P:methylation"/>
    <property type="evidence" value="ECO:0007669"/>
    <property type="project" value="UniProtKB-KW"/>
</dbReference>
<dbReference type="Pfam" id="PF07669">
    <property type="entry name" value="Eco57I"/>
    <property type="match status" value="1"/>
</dbReference>
<dbReference type="EMBL" id="VFBM01000005">
    <property type="protein sequence ID" value="TNX92170.1"/>
    <property type="molecule type" value="Genomic_DNA"/>
</dbReference>
<dbReference type="InterPro" id="IPR011639">
    <property type="entry name" value="MethylTrfase_TaqI-like_dom"/>
</dbReference>
<keyword evidence="2 7" id="KW-0489">Methyltransferase</keyword>
<dbReference type="PANTHER" id="PTHR33841">
    <property type="entry name" value="DNA METHYLTRANSFERASE YEEA-RELATED"/>
    <property type="match status" value="1"/>
</dbReference>
<dbReference type="PRINTS" id="PR00507">
    <property type="entry name" value="N12N6MTFRASE"/>
</dbReference>
<protein>
    <recommendedName>
        <fullName evidence="1">site-specific DNA-methyltransferase (adenine-specific)</fullName>
        <ecNumber evidence="1">2.1.1.72</ecNumber>
    </recommendedName>
</protein>
<accession>A0A8H2PS80</accession>
<dbReference type="Proteomes" id="UP000314285">
    <property type="component" value="Unassembled WGS sequence"/>
</dbReference>
<evidence type="ECO:0000313" key="7">
    <source>
        <dbReference type="EMBL" id="TNX92170.1"/>
    </source>
</evidence>
<evidence type="ECO:0000256" key="3">
    <source>
        <dbReference type="ARBA" id="ARBA00022679"/>
    </source>
</evidence>
<evidence type="ECO:0000256" key="1">
    <source>
        <dbReference type="ARBA" id="ARBA00011900"/>
    </source>
</evidence>
<evidence type="ECO:0000256" key="5">
    <source>
        <dbReference type="ARBA" id="ARBA00047942"/>
    </source>
</evidence>
<dbReference type="SUPFAM" id="SSF53335">
    <property type="entry name" value="S-adenosyl-L-methionine-dependent methyltransferases"/>
    <property type="match status" value="1"/>
</dbReference>
<reference evidence="7 8" key="1">
    <citation type="submission" date="2019-06" db="EMBL/GenBank/DDBJ databases">
        <title>Genome of Acinetobacter radioresistens APH1, a phenol degrading strain.</title>
        <authorList>
            <person name="Liu Y."/>
        </authorList>
    </citation>
    <scope>NUCLEOTIDE SEQUENCE [LARGE SCALE GENOMIC DNA]</scope>
    <source>
        <strain evidence="7 8">APH1</strain>
    </source>
</reference>
<dbReference type="GO" id="GO:0003676">
    <property type="term" value="F:nucleic acid binding"/>
    <property type="evidence" value="ECO:0007669"/>
    <property type="project" value="InterPro"/>
</dbReference>
<name>A0A8H2PS80_ACIRA</name>
<dbReference type="InterPro" id="IPR002052">
    <property type="entry name" value="DNA_methylase_N6_adenine_CS"/>
</dbReference>
<dbReference type="GO" id="GO:0006304">
    <property type="term" value="P:DNA modification"/>
    <property type="evidence" value="ECO:0007669"/>
    <property type="project" value="InterPro"/>
</dbReference>
<dbReference type="InterPro" id="IPR029063">
    <property type="entry name" value="SAM-dependent_MTases_sf"/>
</dbReference>
<gene>
    <name evidence="7" type="ORF">FHY67_08390</name>
</gene>
<comment type="catalytic activity">
    <reaction evidence="5">
        <text>a 2'-deoxyadenosine in DNA + S-adenosyl-L-methionine = an N(6)-methyl-2'-deoxyadenosine in DNA + S-adenosyl-L-homocysteine + H(+)</text>
        <dbReference type="Rhea" id="RHEA:15197"/>
        <dbReference type="Rhea" id="RHEA-COMP:12418"/>
        <dbReference type="Rhea" id="RHEA-COMP:12419"/>
        <dbReference type="ChEBI" id="CHEBI:15378"/>
        <dbReference type="ChEBI" id="CHEBI:57856"/>
        <dbReference type="ChEBI" id="CHEBI:59789"/>
        <dbReference type="ChEBI" id="CHEBI:90615"/>
        <dbReference type="ChEBI" id="CHEBI:90616"/>
        <dbReference type="EC" id="2.1.1.72"/>
    </reaction>
</comment>
<dbReference type="CDD" id="cd02440">
    <property type="entry name" value="AdoMet_MTases"/>
    <property type="match status" value="1"/>
</dbReference>
<organism evidence="7 8">
    <name type="scientific">Acinetobacter radioresistens</name>
    <dbReference type="NCBI Taxonomy" id="40216"/>
    <lineage>
        <taxon>Bacteria</taxon>
        <taxon>Pseudomonadati</taxon>
        <taxon>Pseudomonadota</taxon>
        <taxon>Gammaproteobacteria</taxon>
        <taxon>Moraxellales</taxon>
        <taxon>Moraxellaceae</taxon>
        <taxon>Acinetobacter</taxon>
    </lineage>
</organism>
<evidence type="ECO:0000256" key="4">
    <source>
        <dbReference type="ARBA" id="ARBA00022691"/>
    </source>
</evidence>
<feature type="domain" description="Type II methyltransferase M.TaqI-like" evidence="6">
    <location>
        <begin position="49"/>
        <end position="152"/>
    </location>
</feature>
<evidence type="ECO:0000259" key="6">
    <source>
        <dbReference type="Pfam" id="PF07669"/>
    </source>
</evidence>
<keyword evidence="3 7" id="KW-0808">Transferase</keyword>
<sequence length="395" mass="45698">MHFFHPTPLDIVDQFISAKTKGKYFDRVLDPCVGDGALLTSLENNFDSLTIIDIDSEKLKNFRDSNFIKYEGDFLDIELSEKFDLILCNPPFNNKSVSGLSIEEKFLSKCLNLINNKGYGIFILPSSIINGTKTKKIREYLINNFTLISIDILPKKTFTKIESHFYIITLKNIKTIGNYNIDTNMGIININLILKHKYETLNPKYLISFSKYQTLLNYFPKVFIYKDNLFRGNVEKNNCQLHTTHFSTLLCNKYEKFLENKNGKKIKKYDLLCKRVGRNCHSTFSIYLGNNELVVSDCIIVLPSNSKNLQDNLIHLLNIRLSILLGASDNFMIEGSGANYISLKKLKETDFIDFRNHISKKDIRKYAHLILKNNVNKTILFEETLKNKISKKIHI</sequence>
<dbReference type="PANTHER" id="PTHR33841:SF1">
    <property type="entry name" value="DNA METHYLTRANSFERASE A"/>
    <property type="match status" value="1"/>
</dbReference>
<comment type="caution">
    <text evidence="7">The sequence shown here is derived from an EMBL/GenBank/DDBJ whole genome shotgun (WGS) entry which is preliminary data.</text>
</comment>